<name>A0ACB8DBU1_DERSI</name>
<evidence type="ECO:0000313" key="1">
    <source>
        <dbReference type="EMBL" id="KAH7965729.1"/>
    </source>
</evidence>
<dbReference type="Proteomes" id="UP000821865">
    <property type="component" value="Chromosome 2"/>
</dbReference>
<reference evidence="1" key="1">
    <citation type="submission" date="2020-05" db="EMBL/GenBank/DDBJ databases">
        <title>Large-scale comparative analyses of tick genomes elucidate their genetic diversity and vector capacities.</title>
        <authorList>
            <person name="Jia N."/>
            <person name="Wang J."/>
            <person name="Shi W."/>
            <person name="Du L."/>
            <person name="Sun Y."/>
            <person name="Zhan W."/>
            <person name="Jiang J."/>
            <person name="Wang Q."/>
            <person name="Zhang B."/>
            <person name="Ji P."/>
            <person name="Sakyi L.B."/>
            <person name="Cui X."/>
            <person name="Yuan T."/>
            <person name="Jiang B."/>
            <person name="Yang W."/>
            <person name="Lam T.T.-Y."/>
            <person name="Chang Q."/>
            <person name="Ding S."/>
            <person name="Wang X."/>
            <person name="Zhu J."/>
            <person name="Ruan X."/>
            <person name="Zhao L."/>
            <person name="Wei J."/>
            <person name="Que T."/>
            <person name="Du C."/>
            <person name="Cheng J."/>
            <person name="Dai P."/>
            <person name="Han X."/>
            <person name="Huang E."/>
            <person name="Gao Y."/>
            <person name="Liu J."/>
            <person name="Shao H."/>
            <person name="Ye R."/>
            <person name="Li L."/>
            <person name="Wei W."/>
            <person name="Wang X."/>
            <person name="Wang C."/>
            <person name="Yang T."/>
            <person name="Huo Q."/>
            <person name="Li W."/>
            <person name="Guo W."/>
            <person name="Chen H."/>
            <person name="Zhou L."/>
            <person name="Ni X."/>
            <person name="Tian J."/>
            <person name="Zhou Y."/>
            <person name="Sheng Y."/>
            <person name="Liu T."/>
            <person name="Pan Y."/>
            <person name="Xia L."/>
            <person name="Li J."/>
            <person name="Zhao F."/>
            <person name="Cao W."/>
        </authorList>
    </citation>
    <scope>NUCLEOTIDE SEQUENCE</scope>
    <source>
        <strain evidence="1">Dsil-2018</strain>
    </source>
</reference>
<accession>A0ACB8DBU1</accession>
<sequence length="126" mass="14162">MDVIRVEGEDMQQEDFTKDTGWCEVRRRNIKKTSEVSSGPTRTMPRAADALTRAHGDSKCKGDRTKRRIIKASRLPPLLTEDYKVIGRPRGALNVSEHRQARIYCCLRNAAGVGREAAEEDSICTT</sequence>
<proteinExistence type="predicted"/>
<protein>
    <submittedName>
        <fullName evidence="1">Uncharacterized protein</fullName>
    </submittedName>
</protein>
<gene>
    <name evidence="1" type="ORF">HPB49_010130</name>
</gene>
<organism evidence="1 2">
    <name type="scientific">Dermacentor silvarum</name>
    <name type="common">Tick</name>
    <dbReference type="NCBI Taxonomy" id="543639"/>
    <lineage>
        <taxon>Eukaryota</taxon>
        <taxon>Metazoa</taxon>
        <taxon>Ecdysozoa</taxon>
        <taxon>Arthropoda</taxon>
        <taxon>Chelicerata</taxon>
        <taxon>Arachnida</taxon>
        <taxon>Acari</taxon>
        <taxon>Parasitiformes</taxon>
        <taxon>Ixodida</taxon>
        <taxon>Ixodoidea</taxon>
        <taxon>Ixodidae</taxon>
        <taxon>Rhipicephalinae</taxon>
        <taxon>Dermacentor</taxon>
    </lineage>
</organism>
<keyword evidence="2" id="KW-1185">Reference proteome</keyword>
<comment type="caution">
    <text evidence="1">The sequence shown here is derived from an EMBL/GenBank/DDBJ whole genome shotgun (WGS) entry which is preliminary data.</text>
</comment>
<dbReference type="EMBL" id="CM023471">
    <property type="protein sequence ID" value="KAH7965729.1"/>
    <property type="molecule type" value="Genomic_DNA"/>
</dbReference>
<evidence type="ECO:0000313" key="2">
    <source>
        <dbReference type="Proteomes" id="UP000821865"/>
    </source>
</evidence>